<reference evidence="2" key="1">
    <citation type="submission" date="2021-01" db="EMBL/GenBank/DDBJ databases">
        <authorList>
            <person name="Corre E."/>
            <person name="Pelletier E."/>
            <person name="Niang G."/>
            <person name="Scheremetjew M."/>
            <person name="Finn R."/>
            <person name="Kale V."/>
            <person name="Holt S."/>
            <person name="Cochrane G."/>
            <person name="Meng A."/>
            <person name="Brown T."/>
            <person name="Cohen L."/>
        </authorList>
    </citation>
    <scope>NUCLEOTIDE SEQUENCE</scope>
    <source>
        <strain evidence="2">MM31A-1</strain>
    </source>
</reference>
<name>A0A7S3PWR3_9STRA</name>
<dbReference type="EMBL" id="HBIO01004246">
    <property type="protein sequence ID" value="CAE0458076.1"/>
    <property type="molecule type" value="Transcribed_RNA"/>
</dbReference>
<sequence length="163" mass="18019">MSPTNPDVDLNVSYHGNMTNLSPHDLRGDDELVDSSLDHVSDDISASVDHDDEVNITTAIPTKQEKKERSDDINISYHGNMKARLGLTEDLAAHKSSNNPYDLREDDEDEMNAGKTPVPTKEQTKNRSTDLNFSYHGNMNARLGVDGEKEGNKGSTSCRCTIQ</sequence>
<feature type="region of interest" description="Disordered" evidence="1">
    <location>
        <begin position="91"/>
        <end position="163"/>
    </location>
</feature>
<gene>
    <name evidence="2" type="ORF">CDEB00056_LOCUS2917</name>
</gene>
<dbReference type="AlphaFoldDB" id="A0A7S3PWR3"/>
<proteinExistence type="predicted"/>
<evidence type="ECO:0000313" key="2">
    <source>
        <dbReference type="EMBL" id="CAE0458076.1"/>
    </source>
</evidence>
<organism evidence="2">
    <name type="scientific">Chaetoceros debilis</name>
    <dbReference type="NCBI Taxonomy" id="122233"/>
    <lineage>
        <taxon>Eukaryota</taxon>
        <taxon>Sar</taxon>
        <taxon>Stramenopiles</taxon>
        <taxon>Ochrophyta</taxon>
        <taxon>Bacillariophyta</taxon>
        <taxon>Coscinodiscophyceae</taxon>
        <taxon>Chaetocerotophycidae</taxon>
        <taxon>Chaetocerotales</taxon>
        <taxon>Chaetocerotaceae</taxon>
        <taxon>Chaetoceros</taxon>
    </lineage>
</organism>
<evidence type="ECO:0000256" key="1">
    <source>
        <dbReference type="SAM" id="MobiDB-lite"/>
    </source>
</evidence>
<feature type="compositionally biased region" description="Polar residues" evidence="1">
    <location>
        <begin position="153"/>
        <end position="163"/>
    </location>
</feature>
<accession>A0A7S3PWR3</accession>
<feature type="region of interest" description="Disordered" evidence="1">
    <location>
        <begin position="1"/>
        <end position="29"/>
    </location>
</feature>
<protein>
    <submittedName>
        <fullName evidence="2">Uncharacterized protein</fullName>
    </submittedName>
</protein>